<dbReference type="EMBL" id="RQFY01000007">
    <property type="protein sequence ID" value="TGL31651.1"/>
    <property type="molecule type" value="Genomic_DNA"/>
</dbReference>
<reference evidence="1" key="1">
    <citation type="journal article" date="2019" name="PLoS Negl. Trop. Dis.">
        <title>Revisiting the worldwide diversity of Leptospira species in the environment.</title>
        <authorList>
            <person name="Vincent A.T."/>
            <person name="Schiettekatte O."/>
            <person name="Bourhy P."/>
            <person name="Veyrier F.J."/>
            <person name="Picardeau M."/>
        </authorList>
    </citation>
    <scope>NUCLEOTIDE SEQUENCE [LARGE SCALE GENOMIC DNA]</scope>
    <source>
        <strain evidence="1">201800265</strain>
    </source>
</reference>
<gene>
    <name evidence="1" type="ORF">EHQ52_15380</name>
</gene>
<dbReference type="PIRSF" id="PIRSF029416">
    <property type="entry name" value="UCP029416_PTP"/>
    <property type="match status" value="1"/>
</dbReference>
<comment type="caution">
    <text evidence="1">The sequence shown here is derived from an EMBL/GenBank/DDBJ whole genome shotgun (WGS) entry which is preliminary data.</text>
</comment>
<dbReference type="InterPro" id="IPR036196">
    <property type="entry name" value="Ptyr_pPase_sf"/>
</dbReference>
<dbReference type="Proteomes" id="UP000297871">
    <property type="component" value="Unassembled WGS sequence"/>
</dbReference>
<organism evidence="1 2">
    <name type="scientific">Leptospira koniambonensis</name>
    <dbReference type="NCBI Taxonomy" id="2484950"/>
    <lineage>
        <taxon>Bacteria</taxon>
        <taxon>Pseudomonadati</taxon>
        <taxon>Spirochaetota</taxon>
        <taxon>Spirochaetia</taxon>
        <taxon>Leptospirales</taxon>
        <taxon>Leptospiraceae</taxon>
        <taxon>Leptospira</taxon>
    </lineage>
</organism>
<keyword evidence="2" id="KW-1185">Reference proteome</keyword>
<evidence type="ECO:0000313" key="1">
    <source>
        <dbReference type="EMBL" id="TGL31651.1"/>
    </source>
</evidence>
<dbReference type="AlphaFoldDB" id="A0A4R9J4E6"/>
<name>A0A4R9J4E6_9LEPT</name>
<evidence type="ECO:0000313" key="2">
    <source>
        <dbReference type="Proteomes" id="UP000297871"/>
    </source>
</evidence>
<dbReference type="SUPFAM" id="SSF52788">
    <property type="entry name" value="Phosphotyrosine protein phosphatases I"/>
    <property type="match status" value="1"/>
</dbReference>
<dbReference type="OrthoDB" id="7210484at2"/>
<proteinExistence type="predicted"/>
<dbReference type="Gene3D" id="3.40.50.2300">
    <property type="match status" value="1"/>
</dbReference>
<accession>A0A4R9J4E6</accession>
<dbReference type="InterPro" id="IPR016919">
    <property type="entry name" value="UCP029416_PTP"/>
</dbReference>
<protein>
    <submittedName>
        <fullName evidence="1">Phosphotyrosine protein phosphatase</fullName>
    </submittedName>
</protein>
<sequence>MKRFLFVCSMNRLRSPTAETIFSTIDGIDVRSAGTDKNAENPISADEIEWADCIIAMENRQRNILLKKFKSLLRDKRLIVLGIPDDYEYMDPELISILKVKMYPIFGIAV</sequence>